<evidence type="ECO:0000256" key="2">
    <source>
        <dbReference type="ARBA" id="ARBA00004401"/>
    </source>
</evidence>
<dbReference type="InterPro" id="IPR019758">
    <property type="entry name" value="Pept_S26A_signal_pept_1_CS"/>
</dbReference>
<dbReference type="GO" id="GO:0005886">
    <property type="term" value="C:plasma membrane"/>
    <property type="evidence" value="ECO:0007669"/>
    <property type="project" value="UniProtKB-SubCell"/>
</dbReference>
<dbReference type="PROSITE" id="PS00501">
    <property type="entry name" value="SPASE_I_1"/>
    <property type="match status" value="1"/>
</dbReference>
<dbReference type="AlphaFoldDB" id="A0A2V3WJ36"/>
<gene>
    <name evidence="11" type="ORF">DES38_102129</name>
</gene>
<organism evidence="11 12">
    <name type="scientific">Streptohalobacillus salinus</name>
    <dbReference type="NCBI Taxonomy" id="621096"/>
    <lineage>
        <taxon>Bacteria</taxon>
        <taxon>Bacillati</taxon>
        <taxon>Bacillota</taxon>
        <taxon>Bacilli</taxon>
        <taxon>Bacillales</taxon>
        <taxon>Bacillaceae</taxon>
        <taxon>Streptohalobacillus</taxon>
    </lineage>
</organism>
<comment type="catalytic activity">
    <reaction evidence="1 8">
        <text>Cleavage of hydrophobic, N-terminal signal or leader sequences from secreted and periplasmic proteins.</text>
        <dbReference type="EC" id="3.4.21.89"/>
    </reaction>
</comment>
<keyword evidence="5 8" id="KW-0645">Protease</keyword>
<dbReference type="PANTHER" id="PTHR43390">
    <property type="entry name" value="SIGNAL PEPTIDASE I"/>
    <property type="match status" value="1"/>
</dbReference>
<dbReference type="InterPro" id="IPR019756">
    <property type="entry name" value="Pept_S26A_signal_pept_1_Ser-AS"/>
</dbReference>
<dbReference type="PRINTS" id="PR00727">
    <property type="entry name" value="LEADERPTASE"/>
</dbReference>
<name>A0A2V3WJ36_9BACI</name>
<evidence type="ECO:0000256" key="3">
    <source>
        <dbReference type="ARBA" id="ARBA00009370"/>
    </source>
</evidence>
<comment type="caution">
    <text evidence="11">The sequence shown here is derived from an EMBL/GenBank/DDBJ whole genome shotgun (WGS) entry which is preliminary data.</text>
</comment>
<dbReference type="EC" id="3.4.21.89" evidence="4 8"/>
<dbReference type="RefSeq" id="WP_170114308.1">
    <property type="nucleotide sequence ID" value="NZ_QJJR01000002.1"/>
</dbReference>
<dbReference type="Pfam" id="PF10502">
    <property type="entry name" value="Peptidase_S26"/>
    <property type="match status" value="1"/>
</dbReference>
<dbReference type="GO" id="GO:0004252">
    <property type="term" value="F:serine-type endopeptidase activity"/>
    <property type="evidence" value="ECO:0007669"/>
    <property type="project" value="InterPro"/>
</dbReference>
<keyword evidence="12" id="KW-1185">Reference proteome</keyword>
<reference evidence="11 12" key="1">
    <citation type="submission" date="2018-05" db="EMBL/GenBank/DDBJ databases">
        <title>Genomic Encyclopedia of Type Strains, Phase IV (KMG-IV): sequencing the most valuable type-strain genomes for metagenomic binning, comparative biology and taxonomic classification.</title>
        <authorList>
            <person name="Goeker M."/>
        </authorList>
    </citation>
    <scope>NUCLEOTIDE SEQUENCE [LARGE SCALE GENOMIC DNA]</scope>
    <source>
        <strain evidence="11 12">DSM 22440</strain>
    </source>
</reference>
<comment type="subcellular location">
    <subcellularLocation>
        <location evidence="2">Cell membrane</location>
        <topology evidence="2">Single-pass type II membrane protein</topology>
    </subcellularLocation>
    <subcellularLocation>
        <location evidence="9">Membrane</location>
        <topology evidence="9">Single-pass type II membrane protein</topology>
    </subcellularLocation>
</comment>
<dbReference type="PROSITE" id="PS00760">
    <property type="entry name" value="SPASE_I_2"/>
    <property type="match status" value="1"/>
</dbReference>
<feature type="active site" evidence="7">
    <location>
        <position position="37"/>
    </location>
</feature>
<evidence type="ECO:0000256" key="4">
    <source>
        <dbReference type="ARBA" id="ARBA00013208"/>
    </source>
</evidence>
<dbReference type="InterPro" id="IPR019533">
    <property type="entry name" value="Peptidase_S26"/>
</dbReference>
<dbReference type="PANTHER" id="PTHR43390:SF1">
    <property type="entry name" value="CHLOROPLAST PROCESSING PEPTIDASE"/>
    <property type="match status" value="1"/>
</dbReference>
<dbReference type="SUPFAM" id="SSF51306">
    <property type="entry name" value="LexA/Signal peptidase"/>
    <property type="match status" value="1"/>
</dbReference>
<dbReference type="EMBL" id="QJJR01000002">
    <property type="protein sequence ID" value="PXW92548.1"/>
    <property type="molecule type" value="Genomic_DNA"/>
</dbReference>
<evidence type="ECO:0000256" key="1">
    <source>
        <dbReference type="ARBA" id="ARBA00000677"/>
    </source>
</evidence>
<dbReference type="InterPro" id="IPR036286">
    <property type="entry name" value="LexA/Signal_pep-like_sf"/>
</dbReference>
<dbReference type="Gene3D" id="2.10.109.10">
    <property type="entry name" value="Umud Fragment, subunit A"/>
    <property type="match status" value="1"/>
</dbReference>
<dbReference type="GO" id="GO:0009003">
    <property type="term" value="F:signal peptidase activity"/>
    <property type="evidence" value="ECO:0007669"/>
    <property type="project" value="UniProtKB-EC"/>
</dbReference>
<evidence type="ECO:0000256" key="8">
    <source>
        <dbReference type="RuleBase" id="RU003993"/>
    </source>
</evidence>
<evidence type="ECO:0000256" key="6">
    <source>
        <dbReference type="ARBA" id="ARBA00022801"/>
    </source>
</evidence>
<feature type="domain" description="Peptidase S26" evidence="10">
    <location>
        <begin position="8"/>
        <end position="170"/>
    </location>
</feature>
<comment type="similarity">
    <text evidence="3 9">Belongs to the peptidase S26 family.</text>
</comment>
<proteinExistence type="inferred from homology"/>
<protein>
    <recommendedName>
        <fullName evidence="4 8">Signal peptidase I</fullName>
        <ecNumber evidence="4 8">3.4.21.89</ecNumber>
    </recommendedName>
</protein>
<dbReference type="CDD" id="cd06530">
    <property type="entry name" value="S26_SPase_I"/>
    <property type="match status" value="1"/>
</dbReference>
<keyword evidence="6 8" id="KW-0378">Hydrolase</keyword>
<dbReference type="GO" id="GO:0006465">
    <property type="term" value="P:signal peptide processing"/>
    <property type="evidence" value="ECO:0007669"/>
    <property type="project" value="InterPro"/>
</dbReference>
<dbReference type="InterPro" id="IPR000223">
    <property type="entry name" value="Pept_S26A_signal_pept_1"/>
</dbReference>
<evidence type="ECO:0000256" key="5">
    <source>
        <dbReference type="ARBA" id="ARBA00022670"/>
    </source>
</evidence>
<evidence type="ECO:0000256" key="9">
    <source>
        <dbReference type="RuleBase" id="RU362042"/>
    </source>
</evidence>
<dbReference type="Proteomes" id="UP000247922">
    <property type="component" value="Unassembled WGS sequence"/>
</dbReference>
<evidence type="ECO:0000313" key="12">
    <source>
        <dbReference type="Proteomes" id="UP000247922"/>
    </source>
</evidence>
<evidence type="ECO:0000313" key="11">
    <source>
        <dbReference type="EMBL" id="PXW92548.1"/>
    </source>
</evidence>
<dbReference type="NCBIfam" id="TIGR02227">
    <property type="entry name" value="sigpep_I_bact"/>
    <property type="match status" value="1"/>
</dbReference>
<sequence length="179" mass="20846">MNKRAWLNQLALVTLALVIVLGIRQFVLTPIEIDGKSMEPTFYNGEKLMMEQVSYWFNEPRRFDVIVFEASKSKDYIKRVIGLPGEDIYYQDNNLYINGEQEDEPFLTVTGKGHAKTDDFILEDIDDKNSQIPDDHYLVLGDNRNNSQDSRTIGLIHKEQIKGRAFIRYWPLKKISMIN</sequence>
<dbReference type="PROSITE" id="PS00761">
    <property type="entry name" value="SPASE_I_3"/>
    <property type="match status" value="1"/>
</dbReference>
<evidence type="ECO:0000259" key="10">
    <source>
        <dbReference type="Pfam" id="PF10502"/>
    </source>
</evidence>
<evidence type="ECO:0000256" key="7">
    <source>
        <dbReference type="PIRSR" id="PIRSR600223-1"/>
    </source>
</evidence>
<feature type="active site" evidence="7">
    <location>
        <position position="78"/>
    </location>
</feature>
<dbReference type="InterPro" id="IPR019757">
    <property type="entry name" value="Pept_S26A_signal_pept_1_Lys-AS"/>
</dbReference>
<accession>A0A2V3WJ36</accession>